<dbReference type="AlphaFoldDB" id="A0A1F6CAK9"/>
<comment type="caution">
    <text evidence="2">The sequence shown here is derived from an EMBL/GenBank/DDBJ whole genome shotgun (WGS) entry which is preliminary data.</text>
</comment>
<reference evidence="2 3" key="1">
    <citation type="journal article" date="2016" name="Nat. Commun.">
        <title>Thousands of microbial genomes shed light on interconnected biogeochemical processes in an aquifer system.</title>
        <authorList>
            <person name="Anantharaman K."/>
            <person name="Brown C.T."/>
            <person name="Hug L.A."/>
            <person name="Sharon I."/>
            <person name="Castelle C.J."/>
            <person name="Probst A.J."/>
            <person name="Thomas B.C."/>
            <person name="Singh A."/>
            <person name="Wilkins M.J."/>
            <person name="Karaoz U."/>
            <person name="Brodie E.L."/>
            <person name="Williams K.H."/>
            <person name="Hubbard S.S."/>
            <person name="Banfield J.F."/>
        </authorList>
    </citation>
    <scope>NUCLEOTIDE SEQUENCE [LARGE SCALE GENOMIC DNA]</scope>
    <source>
        <strain evidence="3">RIFCSPLOWO2_12_FULL_64_10</strain>
    </source>
</reference>
<dbReference type="EMBL" id="MFKF01000334">
    <property type="protein sequence ID" value="OGG46203.1"/>
    <property type="molecule type" value="Genomic_DNA"/>
</dbReference>
<accession>A0A1F6CAK9</accession>
<organism evidence="2 3">
    <name type="scientific">Handelsmanbacteria sp. (strain RIFCSPLOWO2_12_FULL_64_10)</name>
    <dbReference type="NCBI Taxonomy" id="1817868"/>
    <lineage>
        <taxon>Bacteria</taxon>
        <taxon>Candidatus Handelsmaniibacteriota</taxon>
    </lineage>
</organism>
<evidence type="ECO:0000313" key="2">
    <source>
        <dbReference type="EMBL" id="OGG46203.1"/>
    </source>
</evidence>
<sequence>MRFEKVDEGFVNRRPDSGPTAVAATQRDTSGGHTEWQDFAFGEPSVTPLPDGSLLVVFWCIQPAGRGIGYVRLRMR</sequence>
<feature type="region of interest" description="Disordered" evidence="1">
    <location>
        <begin position="1"/>
        <end position="33"/>
    </location>
</feature>
<name>A0A1F6CAK9_HANXR</name>
<evidence type="ECO:0000313" key="3">
    <source>
        <dbReference type="Proteomes" id="UP000178606"/>
    </source>
</evidence>
<evidence type="ECO:0000256" key="1">
    <source>
        <dbReference type="SAM" id="MobiDB-lite"/>
    </source>
</evidence>
<proteinExistence type="predicted"/>
<dbReference type="Proteomes" id="UP000178606">
    <property type="component" value="Unassembled WGS sequence"/>
</dbReference>
<feature type="compositionally biased region" description="Basic and acidic residues" evidence="1">
    <location>
        <begin position="1"/>
        <end position="16"/>
    </location>
</feature>
<protein>
    <submittedName>
        <fullName evidence="2">Uncharacterized protein</fullName>
    </submittedName>
</protein>
<gene>
    <name evidence="2" type="ORF">A3F84_15100</name>
</gene>